<keyword evidence="2" id="KW-1185">Reference proteome</keyword>
<accession>A0ACD5DGT9</accession>
<dbReference type="Proteomes" id="UP001149860">
    <property type="component" value="Chromosome"/>
</dbReference>
<gene>
    <name evidence="1" type="ORF">O0236_004615</name>
</gene>
<protein>
    <submittedName>
        <fullName evidence="1">ABC transporter permease</fullName>
    </submittedName>
</protein>
<evidence type="ECO:0000313" key="2">
    <source>
        <dbReference type="Proteomes" id="UP001149860"/>
    </source>
</evidence>
<sequence>MNSLFKNRLSSHLTEMLKYLRLVFNDYFVLALMFMIGGLGYYYSGVLKSLHQGTWWAALLMIVIFTASLQLGRLATLLEDPDYVFWLPKESEMHRYFKSGFNYSLVIAIVVQVVVWFISMPFMVRTMHVQMIFLLISLILLKITWLLSDYVRKFKIKTWLANRTIIRFCLPIITLVASFYINSIVGMIISIIFLLTLMWYARKLSGNVPVDWRDAIDDENSRMHTIYSFFNLFTDVKEIGGSVKRRRYLDWLVNRIKPKAENTYLYLYAHGIIRDTEMSGLFVRLTVIGLVLLLFVSGTWLPIILAVLFIYLIGFQLVPFYYHFDDNAFVHIYPIDQKNQLRSFQIVIRDMLMVTAILFAIAVAIANWGNWTTIGSVIIVEVIELIGFIYWYVPSRLRRAAIKR</sequence>
<organism evidence="1 2">
    <name type="scientific">Lentilactobacillus terminaliae</name>
    <dbReference type="NCBI Taxonomy" id="3003483"/>
    <lineage>
        <taxon>Bacteria</taxon>
        <taxon>Bacillati</taxon>
        <taxon>Bacillota</taxon>
        <taxon>Bacilli</taxon>
        <taxon>Lactobacillales</taxon>
        <taxon>Lactobacillaceae</taxon>
        <taxon>Lentilactobacillus</taxon>
    </lineage>
</organism>
<name>A0ACD5DGT9_9LACO</name>
<dbReference type="EMBL" id="CP168151">
    <property type="protein sequence ID" value="XFD40587.1"/>
    <property type="molecule type" value="Genomic_DNA"/>
</dbReference>
<reference evidence="1" key="1">
    <citation type="submission" date="2024-08" db="EMBL/GenBank/DDBJ databases">
        <title>Lentilactobacillus sp. nov., isolated from tree bark.</title>
        <authorList>
            <person name="Phuengjayaem S."/>
            <person name="Tanasupawat S."/>
        </authorList>
    </citation>
    <scope>NUCLEOTIDE SEQUENCE</scope>
    <source>
        <strain evidence="1">SPB1-3</strain>
    </source>
</reference>
<evidence type="ECO:0000313" key="1">
    <source>
        <dbReference type="EMBL" id="XFD40587.1"/>
    </source>
</evidence>
<proteinExistence type="predicted"/>